<dbReference type="SMART" id="SM00901">
    <property type="entry name" value="FRG"/>
    <property type="match status" value="1"/>
</dbReference>
<evidence type="ECO:0000313" key="3">
    <source>
        <dbReference type="Proteomes" id="UP000323426"/>
    </source>
</evidence>
<organism evidence="2 3">
    <name type="scientific">Adhaeribacter rhizoryzae</name>
    <dbReference type="NCBI Taxonomy" id="2607907"/>
    <lineage>
        <taxon>Bacteria</taxon>
        <taxon>Pseudomonadati</taxon>
        <taxon>Bacteroidota</taxon>
        <taxon>Cytophagia</taxon>
        <taxon>Cytophagales</taxon>
        <taxon>Hymenobacteraceae</taxon>
        <taxon>Adhaeribacter</taxon>
    </lineage>
</organism>
<keyword evidence="3" id="KW-1185">Reference proteome</keyword>
<evidence type="ECO:0000313" key="2">
    <source>
        <dbReference type="EMBL" id="KAA5548274.1"/>
    </source>
</evidence>
<reference evidence="2 3" key="1">
    <citation type="submission" date="2019-09" db="EMBL/GenBank/DDBJ databases">
        <title>Genome sequence and assembly of Adhaeribacter sp.</title>
        <authorList>
            <person name="Chhetri G."/>
        </authorList>
    </citation>
    <scope>NUCLEOTIDE SEQUENCE [LARGE SCALE GENOMIC DNA]</scope>
    <source>
        <strain evidence="2 3">DK36</strain>
    </source>
</reference>
<protein>
    <submittedName>
        <fullName evidence="2">FRG domain-containing protein</fullName>
    </submittedName>
</protein>
<gene>
    <name evidence="2" type="ORF">F0145_05985</name>
</gene>
<sequence length="264" mass="31261">MQIIRLPQHILYLFPFNFIPIEKYRMHEILINSFEDYHNEVSSWPSQTRYYFRGMSRSYYELRPSLGRSVDSTGYYDEKRLLTEFKNQSLAYNKNIPDNDWEWLALAQHHGLPTRLLDWTTNPLVALYFAVKDNLYLEEEKKIRPDYDGSSVVYFLIFKSLPINIIEANSPFEYSEPTIFWPPHTTPRIKAQSGVLTIQPDPYMNFNFGSRLTKLVIPYGIRLKLRSILNSYGIHDSSMFPDLDGLAKHLKNIREGHYCSWDRE</sequence>
<dbReference type="Pfam" id="PF08867">
    <property type="entry name" value="FRG"/>
    <property type="match status" value="1"/>
</dbReference>
<name>A0A5M6DL55_9BACT</name>
<dbReference type="Proteomes" id="UP000323426">
    <property type="component" value="Unassembled WGS sequence"/>
</dbReference>
<feature type="domain" description="FRG" evidence="1">
    <location>
        <begin position="46"/>
        <end position="154"/>
    </location>
</feature>
<dbReference type="InterPro" id="IPR014966">
    <property type="entry name" value="FRG-dom"/>
</dbReference>
<dbReference type="EMBL" id="VWSF01000003">
    <property type="protein sequence ID" value="KAA5548274.1"/>
    <property type="molecule type" value="Genomic_DNA"/>
</dbReference>
<evidence type="ECO:0000259" key="1">
    <source>
        <dbReference type="SMART" id="SM00901"/>
    </source>
</evidence>
<accession>A0A5M6DL55</accession>
<comment type="caution">
    <text evidence="2">The sequence shown here is derived from an EMBL/GenBank/DDBJ whole genome shotgun (WGS) entry which is preliminary data.</text>
</comment>
<dbReference type="RefSeq" id="WP_150087406.1">
    <property type="nucleotide sequence ID" value="NZ_VWSF01000003.1"/>
</dbReference>
<dbReference type="AlphaFoldDB" id="A0A5M6DL55"/>
<proteinExistence type="predicted"/>